<sequence>MTSTINGLTIEPQGSLSAAAQKVRIYDTARHAIVDFTTITPGKATIYVCGATVQSSPHVGHLRAGVAFDLIRRWLMKLGYEVVFVRNVTDIDDKILDKSAAQGQNWWARAYYYEAEFTKAYHTLGVLNPTYEPRATGHIPDMINLVQRLIDRGHAYIIPNPDGSPSGNVYFDVPSWSQYGALTHQESGVSSGQPDGETESGSLAEADSSEADSSEADSLAEAARIADAIAPSVDAPGNDKYNPTDPADQSERKHDPRDFALWKASKPTDPPSARWQTPFGTGRPGWHLECSTMSRKYLGDDFDIHGGGLDLRFPHHENEMAQSRAAGWGFAHYWMHSAWVTEKGEKMSKSLGNGLSIDSVLTHYSPWMVRYALVTVHYRSMLEWGDQTLEEAKSAYTRIMNFVDRAGELTGQPSRDEVSSLTADNLPSDFVTAMNEDFNVSPALAAIYTSIRRGNGFINEENWQNANESHAQQTDRSSLSSLKKILLQVRSMLDVFGLDPLDPQWLPGGDGFPAYSPVGQKSSAAPAGSSSAVSALEALEALVSDQLDRRQEARKNKDFAQADAIRDSLNQAGITIEDSPQGTSWKLNQ</sequence>
<dbReference type="InterPro" id="IPR032678">
    <property type="entry name" value="tRNA-synt_1_cat_dom"/>
</dbReference>
<dbReference type="InterPro" id="IPR014729">
    <property type="entry name" value="Rossmann-like_a/b/a_fold"/>
</dbReference>
<dbReference type="GO" id="GO:0005524">
    <property type="term" value="F:ATP binding"/>
    <property type="evidence" value="ECO:0007669"/>
    <property type="project" value="UniProtKB-UniRule"/>
</dbReference>
<dbReference type="InterPro" id="IPR056411">
    <property type="entry name" value="CysS_C"/>
</dbReference>
<comment type="cofactor">
    <cofactor evidence="12">
        <name>Zn(2+)</name>
        <dbReference type="ChEBI" id="CHEBI:29105"/>
    </cofactor>
    <text evidence="12">Binds 1 zinc ion per subunit.</text>
</comment>
<dbReference type="SMART" id="SM00840">
    <property type="entry name" value="DALR_2"/>
    <property type="match status" value="1"/>
</dbReference>
<evidence type="ECO:0000256" key="8">
    <source>
        <dbReference type="ARBA" id="ARBA00022840"/>
    </source>
</evidence>
<feature type="compositionally biased region" description="Low complexity" evidence="13">
    <location>
        <begin position="216"/>
        <end position="230"/>
    </location>
</feature>
<keyword evidence="9 12" id="KW-0648">Protein biosynthesis</keyword>
<dbReference type="InterPro" id="IPR015803">
    <property type="entry name" value="Cys-tRNA-ligase"/>
</dbReference>
<keyword evidence="8 12" id="KW-0067">ATP-binding</keyword>
<reference evidence="15 16" key="1">
    <citation type="submission" date="2012-01" db="EMBL/GenBank/DDBJ databases">
        <title>The Genome Sequence of Scardovia inopinata F0304.</title>
        <authorList>
            <consortium name="The Broad Institute Genome Sequencing Platform"/>
            <person name="Ward D."/>
            <person name="Earl A."/>
            <person name="Feldgarden M."/>
            <person name="Gevers D."/>
            <person name="Young S."/>
            <person name="Zeng Q."/>
            <person name="Koehrsen M."/>
            <person name="Alvarado L."/>
            <person name="Berlin A.M."/>
            <person name="Borenstein D."/>
            <person name="Chapman S.B."/>
            <person name="Chen Z."/>
            <person name="Engels R."/>
            <person name="Freedman E."/>
            <person name="Gellesch M."/>
            <person name="Goldberg J."/>
            <person name="Griggs A."/>
            <person name="Gujja S."/>
            <person name="Heilman E.R."/>
            <person name="Heiman D.I."/>
            <person name="Hepburn T.A."/>
            <person name="Howarth C."/>
            <person name="Jen D."/>
            <person name="Larson L."/>
            <person name="Mehta T."/>
            <person name="Park D."/>
            <person name="Pearson M."/>
            <person name="Richards J."/>
            <person name="Roberts A."/>
            <person name="Saif S."/>
            <person name="Shea T.D."/>
            <person name="Shenoy N."/>
            <person name="Sisk P."/>
            <person name="Stolte C."/>
            <person name="Sykes S.N."/>
            <person name="Walk T."/>
            <person name="White J."/>
            <person name="Yandava C."/>
            <person name="Izard J."/>
            <person name="Baranova O.V."/>
            <person name="Blanton J.M."/>
            <person name="Tanner A.C."/>
            <person name="Dewhirst F."/>
            <person name="Haas B."/>
            <person name="Nusbaum C."/>
            <person name="Birren B."/>
        </authorList>
    </citation>
    <scope>NUCLEOTIDE SEQUENCE [LARGE SCALE GENOMIC DNA]</scope>
    <source>
        <strain evidence="15 16">F0304</strain>
    </source>
</reference>
<organism evidence="15 16">
    <name type="scientific">Scardovia inopinata F0304</name>
    <dbReference type="NCBI Taxonomy" id="641146"/>
    <lineage>
        <taxon>Bacteria</taxon>
        <taxon>Bacillati</taxon>
        <taxon>Actinomycetota</taxon>
        <taxon>Actinomycetes</taxon>
        <taxon>Bifidobacteriales</taxon>
        <taxon>Bifidobacteriaceae</taxon>
        <taxon>Scardovia</taxon>
    </lineage>
</organism>
<evidence type="ECO:0000256" key="2">
    <source>
        <dbReference type="ARBA" id="ARBA00011245"/>
    </source>
</evidence>
<feature type="binding site" evidence="12">
    <location>
        <position position="49"/>
    </location>
    <ligand>
        <name>Zn(2+)</name>
        <dbReference type="ChEBI" id="CHEBI:29105"/>
    </ligand>
</feature>
<evidence type="ECO:0000256" key="5">
    <source>
        <dbReference type="ARBA" id="ARBA00022723"/>
    </source>
</evidence>
<feature type="binding site" evidence="12">
    <location>
        <position position="349"/>
    </location>
    <ligand>
        <name>ATP</name>
        <dbReference type="ChEBI" id="CHEBI:30616"/>
    </ligand>
</feature>
<evidence type="ECO:0000256" key="9">
    <source>
        <dbReference type="ARBA" id="ARBA00022917"/>
    </source>
</evidence>
<feature type="region of interest" description="Disordered" evidence="13">
    <location>
        <begin position="184"/>
        <end position="254"/>
    </location>
</feature>
<keyword evidence="6 12" id="KW-0547">Nucleotide-binding</keyword>
<feature type="binding site" evidence="12">
    <location>
        <position position="319"/>
    </location>
    <ligand>
        <name>Zn(2+)</name>
        <dbReference type="ChEBI" id="CHEBI:29105"/>
    </ligand>
</feature>
<feature type="domain" description="Cysteinyl-tRNA synthetase class Ia DALR" evidence="14">
    <location>
        <begin position="429"/>
        <end position="506"/>
    </location>
</feature>
<dbReference type="GO" id="GO:0005829">
    <property type="term" value="C:cytosol"/>
    <property type="evidence" value="ECO:0007669"/>
    <property type="project" value="TreeGrafter"/>
</dbReference>
<name>W5IGY9_SCAIO</name>
<accession>W5IGY9</accession>
<evidence type="ECO:0000313" key="15">
    <source>
        <dbReference type="EMBL" id="EFG26214.1"/>
    </source>
</evidence>
<feature type="binding site" evidence="12">
    <location>
        <position position="290"/>
    </location>
    <ligand>
        <name>Zn(2+)</name>
        <dbReference type="ChEBI" id="CHEBI:29105"/>
    </ligand>
</feature>
<gene>
    <name evidence="12" type="primary">cysS</name>
    <name evidence="15" type="ORF">HMPREF9020_01295</name>
</gene>
<evidence type="ECO:0000256" key="1">
    <source>
        <dbReference type="ARBA" id="ARBA00005594"/>
    </source>
</evidence>
<dbReference type="Proteomes" id="UP000005777">
    <property type="component" value="Unassembled WGS sequence"/>
</dbReference>
<feature type="short sequence motif" description="'KMSKS' region" evidence="12">
    <location>
        <begin position="346"/>
        <end position="350"/>
    </location>
</feature>
<keyword evidence="16" id="KW-1185">Reference proteome</keyword>
<dbReference type="EC" id="6.1.1.16" evidence="12"/>
<evidence type="ECO:0000256" key="13">
    <source>
        <dbReference type="SAM" id="MobiDB-lite"/>
    </source>
</evidence>
<comment type="subunit">
    <text evidence="2 12">Monomer.</text>
</comment>
<keyword evidence="3 12" id="KW-0963">Cytoplasm</keyword>
<evidence type="ECO:0000256" key="6">
    <source>
        <dbReference type="ARBA" id="ARBA00022741"/>
    </source>
</evidence>
<dbReference type="AlphaFoldDB" id="W5IGY9"/>
<comment type="subcellular location">
    <subcellularLocation>
        <location evidence="12">Cytoplasm</location>
    </subcellularLocation>
</comment>
<dbReference type="GO" id="GO:0004817">
    <property type="term" value="F:cysteine-tRNA ligase activity"/>
    <property type="evidence" value="ECO:0007669"/>
    <property type="project" value="UniProtKB-UniRule"/>
</dbReference>
<dbReference type="eggNOG" id="COG0215">
    <property type="taxonomic scope" value="Bacteria"/>
</dbReference>
<dbReference type="Gene3D" id="3.40.50.620">
    <property type="entry name" value="HUPs"/>
    <property type="match status" value="1"/>
</dbReference>
<dbReference type="Pfam" id="PF09190">
    <property type="entry name" value="DALR_2"/>
    <property type="match status" value="1"/>
</dbReference>
<proteinExistence type="inferred from homology"/>
<dbReference type="Pfam" id="PF23493">
    <property type="entry name" value="CysS_C"/>
    <property type="match status" value="1"/>
</dbReference>
<dbReference type="SUPFAM" id="SSF52374">
    <property type="entry name" value="Nucleotidylyl transferase"/>
    <property type="match status" value="1"/>
</dbReference>
<evidence type="ECO:0000256" key="10">
    <source>
        <dbReference type="ARBA" id="ARBA00023146"/>
    </source>
</evidence>
<keyword evidence="7 12" id="KW-0862">Zinc</keyword>
<dbReference type="HOGENOM" id="CLU_013528_0_1_11"/>
<evidence type="ECO:0000259" key="14">
    <source>
        <dbReference type="SMART" id="SM00840"/>
    </source>
</evidence>
<protein>
    <recommendedName>
        <fullName evidence="12">Cysteine--tRNA ligase</fullName>
        <ecNumber evidence="12">6.1.1.16</ecNumber>
    </recommendedName>
    <alternativeName>
        <fullName evidence="12">Cysteinyl-tRNA synthetase</fullName>
        <shortName evidence="12">CysRS</shortName>
    </alternativeName>
</protein>
<dbReference type="PRINTS" id="PR00983">
    <property type="entry name" value="TRNASYNTHCYS"/>
</dbReference>
<dbReference type="CDD" id="cd00672">
    <property type="entry name" value="CysRS_core"/>
    <property type="match status" value="1"/>
</dbReference>
<dbReference type="SUPFAM" id="SSF47323">
    <property type="entry name" value="Anticodon-binding domain of a subclass of class I aminoacyl-tRNA synthetases"/>
    <property type="match status" value="1"/>
</dbReference>
<evidence type="ECO:0000256" key="3">
    <source>
        <dbReference type="ARBA" id="ARBA00022490"/>
    </source>
</evidence>
<evidence type="ECO:0000256" key="12">
    <source>
        <dbReference type="HAMAP-Rule" id="MF_00041"/>
    </source>
</evidence>
<dbReference type="GO" id="GO:0008270">
    <property type="term" value="F:zinc ion binding"/>
    <property type="evidence" value="ECO:0007669"/>
    <property type="project" value="UniProtKB-UniRule"/>
</dbReference>
<feature type="binding site" evidence="12">
    <location>
        <position position="315"/>
    </location>
    <ligand>
        <name>Zn(2+)</name>
        <dbReference type="ChEBI" id="CHEBI:29105"/>
    </ligand>
</feature>
<comment type="caution">
    <text evidence="15">The sequence shown here is derived from an EMBL/GenBank/DDBJ whole genome shotgun (WGS) entry which is preliminary data.</text>
</comment>
<dbReference type="PANTHER" id="PTHR10890">
    <property type="entry name" value="CYSTEINYL-TRNA SYNTHETASE"/>
    <property type="match status" value="1"/>
</dbReference>
<dbReference type="PANTHER" id="PTHR10890:SF30">
    <property type="entry name" value="CYSTEINE--TRNA LIGASE"/>
    <property type="match status" value="1"/>
</dbReference>
<evidence type="ECO:0000256" key="7">
    <source>
        <dbReference type="ARBA" id="ARBA00022833"/>
    </source>
</evidence>
<keyword evidence="4 12" id="KW-0436">Ligase</keyword>
<dbReference type="EMBL" id="ADCX01000012">
    <property type="protein sequence ID" value="EFG26214.1"/>
    <property type="molecule type" value="Genomic_DNA"/>
</dbReference>
<dbReference type="HAMAP" id="MF_00041">
    <property type="entry name" value="Cys_tRNA_synth"/>
    <property type="match status" value="1"/>
</dbReference>
<dbReference type="Gene3D" id="1.20.120.1910">
    <property type="entry name" value="Cysteine-tRNA ligase, C-terminal anti-codon recognition domain"/>
    <property type="match status" value="1"/>
</dbReference>
<comment type="similarity">
    <text evidence="1 12">Belongs to the class-I aminoacyl-tRNA synthetase family.</text>
</comment>
<dbReference type="InterPro" id="IPR015273">
    <property type="entry name" value="Cys-tRNA-synt_Ia_DALR"/>
</dbReference>
<evidence type="ECO:0000313" key="16">
    <source>
        <dbReference type="Proteomes" id="UP000005777"/>
    </source>
</evidence>
<dbReference type="InterPro" id="IPR024909">
    <property type="entry name" value="Cys-tRNA/MSH_ligase"/>
</dbReference>
<evidence type="ECO:0000256" key="4">
    <source>
        <dbReference type="ARBA" id="ARBA00022598"/>
    </source>
</evidence>
<feature type="region of interest" description="Disordered" evidence="13">
    <location>
        <begin position="570"/>
        <end position="589"/>
    </location>
</feature>
<dbReference type="RefSeq" id="WP_006293687.1">
    <property type="nucleotide sequence ID" value="NZ_GG770226.1"/>
</dbReference>
<comment type="catalytic activity">
    <reaction evidence="11 12">
        <text>tRNA(Cys) + L-cysteine + ATP = L-cysteinyl-tRNA(Cys) + AMP + diphosphate</text>
        <dbReference type="Rhea" id="RHEA:17773"/>
        <dbReference type="Rhea" id="RHEA-COMP:9661"/>
        <dbReference type="Rhea" id="RHEA-COMP:9679"/>
        <dbReference type="ChEBI" id="CHEBI:30616"/>
        <dbReference type="ChEBI" id="CHEBI:33019"/>
        <dbReference type="ChEBI" id="CHEBI:35235"/>
        <dbReference type="ChEBI" id="CHEBI:78442"/>
        <dbReference type="ChEBI" id="CHEBI:78517"/>
        <dbReference type="ChEBI" id="CHEBI:456215"/>
        <dbReference type="EC" id="6.1.1.16"/>
    </reaction>
</comment>
<dbReference type="InterPro" id="IPR009080">
    <property type="entry name" value="tRNAsynth_Ia_anticodon-bd"/>
</dbReference>
<keyword evidence="5 12" id="KW-0479">Metal-binding</keyword>
<keyword evidence="10 12" id="KW-0030">Aminoacyl-tRNA synthetase</keyword>
<evidence type="ECO:0000256" key="11">
    <source>
        <dbReference type="ARBA" id="ARBA00047398"/>
    </source>
</evidence>
<dbReference type="Pfam" id="PF01406">
    <property type="entry name" value="tRNA-synt_1e"/>
    <property type="match status" value="2"/>
</dbReference>
<feature type="compositionally biased region" description="Polar residues" evidence="13">
    <location>
        <begin position="184"/>
        <end position="193"/>
    </location>
</feature>
<feature type="short sequence motif" description="'HIGH' region" evidence="12">
    <location>
        <begin position="51"/>
        <end position="61"/>
    </location>
</feature>
<dbReference type="GO" id="GO:0006423">
    <property type="term" value="P:cysteinyl-tRNA aminoacylation"/>
    <property type="evidence" value="ECO:0007669"/>
    <property type="project" value="UniProtKB-UniRule"/>
</dbReference>